<dbReference type="EMBL" id="KV878220">
    <property type="protein sequence ID" value="OJJ29584.1"/>
    <property type="molecule type" value="Genomic_DNA"/>
</dbReference>
<dbReference type="Proteomes" id="UP000184383">
    <property type="component" value="Unassembled WGS sequence"/>
</dbReference>
<protein>
    <submittedName>
        <fullName evidence="2">Uncharacterized protein</fullName>
    </submittedName>
</protein>
<dbReference type="AlphaFoldDB" id="A0A1L9R3U8"/>
<feature type="region of interest" description="Disordered" evidence="1">
    <location>
        <begin position="1"/>
        <end position="70"/>
    </location>
</feature>
<sequence length="174" mass="19168">MDDFLQERTDASQAGKTARIRHDSDSDTVPNTPTKSDSAGSYVSGPERISPAVVPETPQPHHSADFQDSPAVTMELQLNADHGSLSNFDPTSRLVQTCNKQRHPSDREFTDDQNRRKQESTQRAGFGRPYAQMASGGLKAVKLAKIPKLTNMELVRSATCSSQRRTISVLQELT</sequence>
<keyword evidence="3" id="KW-1185">Reference proteome</keyword>
<name>A0A1L9R3U8_ASPWE</name>
<proteinExistence type="predicted"/>
<dbReference type="VEuPathDB" id="FungiDB:ASPWEDRAFT_33289"/>
<evidence type="ECO:0000313" key="3">
    <source>
        <dbReference type="Proteomes" id="UP000184383"/>
    </source>
</evidence>
<accession>A0A1L9R3U8</accession>
<evidence type="ECO:0000313" key="2">
    <source>
        <dbReference type="EMBL" id="OJJ29584.1"/>
    </source>
</evidence>
<feature type="compositionally biased region" description="Basic and acidic residues" evidence="1">
    <location>
        <begin position="1"/>
        <end position="10"/>
    </location>
</feature>
<dbReference type="RefSeq" id="XP_040683261.1">
    <property type="nucleotide sequence ID" value="XM_040833754.1"/>
</dbReference>
<feature type="compositionally biased region" description="Polar residues" evidence="1">
    <location>
        <begin position="27"/>
        <end position="41"/>
    </location>
</feature>
<evidence type="ECO:0000256" key="1">
    <source>
        <dbReference type="SAM" id="MobiDB-lite"/>
    </source>
</evidence>
<dbReference type="GeneID" id="63749602"/>
<gene>
    <name evidence="2" type="ORF">ASPWEDRAFT_33289</name>
</gene>
<reference evidence="3" key="1">
    <citation type="journal article" date="2017" name="Genome Biol.">
        <title>Comparative genomics reveals high biological diversity and specific adaptations in the industrially and medically important fungal genus Aspergillus.</title>
        <authorList>
            <person name="de Vries R.P."/>
            <person name="Riley R."/>
            <person name="Wiebenga A."/>
            <person name="Aguilar-Osorio G."/>
            <person name="Amillis S."/>
            <person name="Uchima C.A."/>
            <person name="Anderluh G."/>
            <person name="Asadollahi M."/>
            <person name="Askin M."/>
            <person name="Barry K."/>
            <person name="Battaglia E."/>
            <person name="Bayram O."/>
            <person name="Benocci T."/>
            <person name="Braus-Stromeyer S.A."/>
            <person name="Caldana C."/>
            <person name="Canovas D."/>
            <person name="Cerqueira G.C."/>
            <person name="Chen F."/>
            <person name="Chen W."/>
            <person name="Choi C."/>
            <person name="Clum A."/>
            <person name="Dos Santos R.A."/>
            <person name="Damasio A.R."/>
            <person name="Diallinas G."/>
            <person name="Emri T."/>
            <person name="Fekete E."/>
            <person name="Flipphi M."/>
            <person name="Freyberg S."/>
            <person name="Gallo A."/>
            <person name="Gournas C."/>
            <person name="Habgood R."/>
            <person name="Hainaut M."/>
            <person name="Harispe M.L."/>
            <person name="Henrissat B."/>
            <person name="Hilden K.S."/>
            <person name="Hope R."/>
            <person name="Hossain A."/>
            <person name="Karabika E."/>
            <person name="Karaffa L."/>
            <person name="Karanyi Z."/>
            <person name="Krasevec N."/>
            <person name="Kuo A."/>
            <person name="Kusch H."/>
            <person name="LaButti K."/>
            <person name="Lagendijk E.L."/>
            <person name="Lapidus A."/>
            <person name="Levasseur A."/>
            <person name="Lindquist E."/>
            <person name="Lipzen A."/>
            <person name="Logrieco A.F."/>
            <person name="MacCabe A."/>
            <person name="Maekelae M.R."/>
            <person name="Malavazi I."/>
            <person name="Melin P."/>
            <person name="Meyer V."/>
            <person name="Mielnichuk N."/>
            <person name="Miskei M."/>
            <person name="Molnar A.P."/>
            <person name="Mule G."/>
            <person name="Ngan C.Y."/>
            <person name="Orejas M."/>
            <person name="Orosz E."/>
            <person name="Ouedraogo J.P."/>
            <person name="Overkamp K.M."/>
            <person name="Park H.-S."/>
            <person name="Perrone G."/>
            <person name="Piumi F."/>
            <person name="Punt P.J."/>
            <person name="Ram A.F."/>
            <person name="Ramon A."/>
            <person name="Rauscher S."/>
            <person name="Record E."/>
            <person name="Riano-Pachon D.M."/>
            <person name="Robert V."/>
            <person name="Roehrig J."/>
            <person name="Ruller R."/>
            <person name="Salamov A."/>
            <person name="Salih N.S."/>
            <person name="Samson R.A."/>
            <person name="Sandor E."/>
            <person name="Sanguinetti M."/>
            <person name="Schuetze T."/>
            <person name="Sepcic K."/>
            <person name="Shelest E."/>
            <person name="Sherlock G."/>
            <person name="Sophianopoulou V."/>
            <person name="Squina F.M."/>
            <person name="Sun H."/>
            <person name="Susca A."/>
            <person name="Todd R.B."/>
            <person name="Tsang A."/>
            <person name="Unkles S.E."/>
            <person name="van de Wiele N."/>
            <person name="van Rossen-Uffink D."/>
            <person name="Oliveira J.V."/>
            <person name="Vesth T.C."/>
            <person name="Visser J."/>
            <person name="Yu J.-H."/>
            <person name="Zhou M."/>
            <person name="Andersen M.R."/>
            <person name="Archer D.B."/>
            <person name="Baker S.E."/>
            <person name="Benoit I."/>
            <person name="Brakhage A.A."/>
            <person name="Braus G.H."/>
            <person name="Fischer R."/>
            <person name="Frisvad J.C."/>
            <person name="Goldman G.H."/>
            <person name="Houbraken J."/>
            <person name="Oakley B."/>
            <person name="Pocsi I."/>
            <person name="Scazzocchio C."/>
            <person name="Seiboth B."/>
            <person name="vanKuyk P.A."/>
            <person name="Wortman J."/>
            <person name="Dyer P.S."/>
            <person name="Grigoriev I.V."/>
        </authorList>
    </citation>
    <scope>NUCLEOTIDE SEQUENCE [LARGE SCALE GENOMIC DNA]</scope>
    <source>
        <strain evidence="3">DTO 134E9</strain>
    </source>
</reference>
<feature type="region of interest" description="Disordered" evidence="1">
    <location>
        <begin position="97"/>
        <end position="131"/>
    </location>
</feature>
<feature type="compositionally biased region" description="Basic and acidic residues" evidence="1">
    <location>
        <begin position="103"/>
        <end position="120"/>
    </location>
</feature>
<organism evidence="2 3">
    <name type="scientific">Aspergillus wentii DTO 134E9</name>
    <dbReference type="NCBI Taxonomy" id="1073089"/>
    <lineage>
        <taxon>Eukaryota</taxon>
        <taxon>Fungi</taxon>
        <taxon>Dikarya</taxon>
        <taxon>Ascomycota</taxon>
        <taxon>Pezizomycotina</taxon>
        <taxon>Eurotiomycetes</taxon>
        <taxon>Eurotiomycetidae</taxon>
        <taxon>Eurotiales</taxon>
        <taxon>Aspergillaceae</taxon>
        <taxon>Aspergillus</taxon>
        <taxon>Aspergillus subgen. Cremei</taxon>
    </lineage>
</organism>